<feature type="domain" description="RelA/SpoT" evidence="4">
    <location>
        <begin position="74"/>
        <end position="216"/>
    </location>
</feature>
<dbReference type="InterPro" id="IPR043519">
    <property type="entry name" value="NT_sf"/>
</dbReference>
<evidence type="ECO:0000259" key="4">
    <source>
        <dbReference type="SMART" id="SM00954"/>
    </source>
</evidence>
<dbReference type="Pfam" id="PF24883">
    <property type="entry name" value="NPHP3_N"/>
    <property type="match status" value="1"/>
</dbReference>
<dbReference type="Proteomes" id="UP000554235">
    <property type="component" value="Unassembled WGS sequence"/>
</dbReference>
<dbReference type="EMBL" id="JAADYS010001828">
    <property type="protein sequence ID" value="KAF4460911.1"/>
    <property type="molecule type" value="Genomic_DNA"/>
</dbReference>
<accession>A0A8H4L245</accession>
<keyword evidence="1 3" id="KW-0853">WD repeat</keyword>
<dbReference type="SUPFAM" id="SSF52540">
    <property type="entry name" value="P-loop containing nucleoside triphosphate hydrolases"/>
    <property type="match status" value="1"/>
</dbReference>
<dbReference type="SMART" id="SM00320">
    <property type="entry name" value="WD40"/>
    <property type="match status" value="5"/>
</dbReference>
<keyword evidence="6" id="KW-1185">Reference proteome</keyword>
<dbReference type="InterPro" id="IPR056884">
    <property type="entry name" value="NPHP3-like_N"/>
</dbReference>
<dbReference type="Gene3D" id="3.40.50.300">
    <property type="entry name" value="P-loop containing nucleotide triphosphate hydrolases"/>
    <property type="match status" value="1"/>
</dbReference>
<dbReference type="PANTHER" id="PTHR19879:SF9">
    <property type="entry name" value="TRANSCRIPTION INITIATION FACTOR TFIID SUBUNIT 5"/>
    <property type="match status" value="1"/>
</dbReference>
<reference evidence="5 6" key="1">
    <citation type="submission" date="2020-01" db="EMBL/GenBank/DDBJ databases">
        <title>Identification and distribution of gene clusters putatively required for synthesis of sphingolipid metabolism inhibitors in phylogenetically diverse species of the filamentous fungus Fusarium.</title>
        <authorList>
            <person name="Kim H.-S."/>
            <person name="Busman M."/>
            <person name="Brown D.W."/>
            <person name="Divon H."/>
            <person name="Uhlig S."/>
            <person name="Proctor R.H."/>
        </authorList>
    </citation>
    <scope>NUCLEOTIDE SEQUENCE [LARGE SCALE GENOMIC DNA]</scope>
    <source>
        <strain evidence="5 6">NRRL 20459</strain>
    </source>
</reference>
<evidence type="ECO:0000256" key="1">
    <source>
        <dbReference type="ARBA" id="ARBA00022574"/>
    </source>
</evidence>
<gene>
    <name evidence="5" type="ORF">FALBO_12294</name>
</gene>
<dbReference type="GO" id="GO:0015969">
    <property type="term" value="P:guanosine tetraphosphate metabolic process"/>
    <property type="evidence" value="ECO:0007669"/>
    <property type="project" value="InterPro"/>
</dbReference>
<dbReference type="PANTHER" id="PTHR19879">
    <property type="entry name" value="TRANSCRIPTION INITIATION FACTOR TFIID"/>
    <property type="match status" value="1"/>
</dbReference>
<dbReference type="InterPro" id="IPR015943">
    <property type="entry name" value="WD40/YVTN_repeat-like_dom_sf"/>
</dbReference>
<dbReference type="InterPro" id="IPR019775">
    <property type="entry name" value="WD40_repeat_CS"/>
</dbReference>
<dbReference type="InterPro" id="IPR036322">
    <property type="entry name" value="WD40_repeat_dom_sf"/>
</dbReference>
<dbReference type="SUPFAM" id="SSF81301">
    <property type="entry name" value="Nucleotidyltransferase"/>
    <property type="match status" value="1"/>
</dbReference>
<evidence type="ECO:0000313" key="6">
    <source>
        <dbReference type="Proteomes" id="UP000554235"/>
    </source>
</evidence>
<evidence type="ECO:0000313" key="5">
    <source>
        <dbReference type="EMBL" id="KAF4460911.1"/>
    </source>
</evidence>
<dbReference type="SMART" id="SM00954">
    <property type="entry name" value="RelA_SpoT"/>
    <property type="match status" value="1"/>
</dbReference>
<feature type="repeat" description="WD" evidence="3">
    <location>
        <begin position="1275"/>
        <end position="1309"/>
    </location>
</feature>
<dbReference type="InterPro" id="IPR007685">
    <property type="entry name" value="RelA_SpoT"/>
</dbReference>
<dbReference type="Gene3D" id="3.30.460.10">
    <property type="entry name" value="Beta Polymerase, domain 2"/>
    <property type="match status" value="1"/>
</dbReference>
<dbReference type="InterPro" id="IPR027417">
    <property type="entry name" value="P-loop_NTPase"/>
</dbReference>
<dbReference type="Pfam" id="PF04607">
    <property type="entry name" value="RelA_SpoT"/>
    <property type="match status" value="1"/>
</dbReference>
<evidence type="ECO:0000256" key="2">
    <source>
        <dbReference type="ARBA" id="ARBA00022737"/>
    </source>
</evidence>
<name>A0A8H4L245_9HYPO</name>
<dbReference type="InterPro" id="IPR001680">
    <property type="entry name" value="WD40_rpt"/>
</dbReference>
<dbReference type="SUPFAM" id="SSF50978">
    <property type="entry name" value="WD40 repeat-like"/>
    <property type="match status" value="1"/>
</dbReference>
<dbReference type="PROSITE" id="PS50082">
    <property type="entry name" value="WD_REPEATS_2"/>
    <property type="match status" value="1"/>
</dbReference>
<dbReference type="PROSITE" id="PS00678">
    <property type="entry name" value="WD_REPEATS_1"/>
    <property type="match status" value="1"/>
</dbReference>
<sequence length="1501" mass="171145">MDPPPIPFPTRSKPISLLHEKIDSLELRVSDGRSVGEAFIENIWPALKSDYEEMLPKLIKFCKTYIKVPATIEGRVKSCDSIRKTIDRRERYRIDHGNRPYSNTAEVFRDVHDLVGLRIVVDFTSHLDLINEFIKDAFWKRKEPNVFSSDRQVGHQWKPWFGAYQSWNHHVSIRPGTARILQPYRSVMFEVQLTCLSESLYNRLAHRLLYKGSPDSITKKDEMVIDLAHGMSLCYSMCLLFFEDRLDDPDLIDAMKQAAPSPDINDEDGNPTRLVEEVSKRATSNWNQGFAPGIPSFNVEREESLGKTIKVQDLLASLAPPQDQSNSTHNVWAQMDKSIRQVKPVYFISTQEAIEDAIRPNIQLPTVQSARFDSRDVRESPTCHRGTRVKLLNEIESWINDIQALPMLWLYAPAGTGKSTLARTLAIRCEHRDVLAAGYFFRRGDSGRNGTARLFPTIASQLVKQIPRFQIHLRDSVKSCSPEDIEHRHLEEQFKMLIYTPLPKLKNQELQPKVIIIEALDECDEHENLYMVIKLLSSLHGLKNMQMRMLFTSRHVNSIIHTFAELSYNGYAHYTLALHERFQAETKEDIKAFLTSQFAMIRMKKRIKRQWPRPEEVDLVVNPSTTPSPLFIYAATLIRFIDDARARKNPVSCLDRWIRQCQNNESQLDRIYMPILEEALIGSCDDDKETLLKILGSIACANRRLSAKGLCSLLHIHEDDMNHWLGNLHPVLHVPEDDFLPIEIIHKSFSDFLLGEGASRDKSFKVDVLDRHRQLAAACIERMSRMDRWGSPLGLCQDICKRRDPASEGLKDDDISLCLPSCIPDDLAYACNHWFSHWWEGQPRDDDDYIMVESFLEKHFLHWIEALSLLGESETGGIVISLLQSNFQPHLTQRFRFVEFLKDAESFLFGYGCVKAGLPLQIYSSALVFCAPHNQIKEKFFGTRLPFIQDVKGGLSHWFPRIPEVLTIDPRIELPPTPPDCCQQIITTDSDVGLRQVAISPDGEAMEAADEVGNLSSWDIGSRECRHILLNDYPIVGMSFSEDGKDIDLVFFDGKMRIWNTETGRFATRCMLQGREQFRHVAFSRRHSLVAASSPVGDGLDEQALGLWDFETGQKRGELQRDYRIMGMTLSADGKTLAVLTQDAKVDFWSTETKLLEQTRHLPEESVAIDYSRCGTWLATASRTRVYLWDIAKGISLAKTIISNQLVESMFFFPDANRLAACCINPQGNADTWHRRTISSLVIWDVSSCRKTTPDLIAQVATGSSHETFQSPGFIMAMALSPNKQTLATASSNHSLLLWDVESNTVILDLPMEATWTKAMDFSPDGTTLAVLTSDEVQLWEVDLRLQRGHLDKSWILPCEFYFEKMLFLKSSKGELSLGMTSKDEKKWCLDPVTGVFQKSSWDGDMVTASISVSDSWIQYTGPNASFRNLGLVKMPDEYTSARFTQAGNRLVMGIWDGNFLVLDFDLAKLEDYCRSLKEAPSRRSAPVRPIPQVPRRLRND</sequence>
<dbReference type="Pfam" id="PF00400">
    <property type="entry name" value="WD40"/>
    <property type="match status" value="1"/>
</dbReference>
<dbReference type="OrthoDB" id="538223at2759"/>
<dbReference type="Gene3D" id="2.130.10.10">
    <property type="entry name" value="YVTN repeat-like/Quinoprotein amine dehydrogenase"/>
    <property type="match status" value="2"/>
</dbReference>
<protein>
    <submittedName>
        <fullName evidence="5">Vegetative incompatibility HET-E-1</fullName>
    </submittedName>
</protein>
<evidence type="ECO:0000256" key="3">
    <source>
        <dbReference type="PROSITE-ProRule" id="PRU00221"/>
    </source>
</evidence>
<keyword evidence="2" id="KW-0677">Repeat</keyword>
<dbReference type="CDD" id="cd05399">
    <property type="entry name" value="NT_Rel-Spo_like"/>
    <property type="match status" value="1"/>
</dbReference>
<organism evidence="5 6">
    <name type="scientific">Fusarium albosuccineum</name>
    <dbReference type="NCBI Taxonomy" id="1237068"/>
    <lineage>
        <taxon>Eukaryota</taxon>
        <taxon>Fungi</taxon>
        <taxon>Dikarya</taxon>
        <taxon>Ascomycota</taxon>
        <taxon>Pezizomycotina</taxon>
        <taxon>Sordariomycetes</taxon>
        <taxon>Hypocreomycetidae</taxon>
        <taxon>Hypocreales</taxon>
        <taxon>Nectriaceae</taxon>
        <taxon>Fusarium</taxon>
        <taxon>Fusarium decemcellulare species complex</taxon>
    </lineage>
</organism>
<comment type="caution">
    <text evidence="5">The sequence shown here is derived from an EMBL/GenBank/DDBJ whole genome shotgun (WGS) entry which is preliminary data.</text>
</comment>
<proteinExistence type="predicted"/>